<dbReference type="InterPro" id="IPR013096">
    <property type="entry name" value="Cupin_2"/>
</dbReference>
<evidence type="ECO:0000313" key="3">
    <source>
        <dbReference type="Proteomes" id="UP001232163"/>
    </source>
</evidence>
<sequence>MATKNGVNESGVTAGLYAQLPVPAEATTSRVVVSNPLLRVVSFAMDAGQELTDHQSPRAVVVQVLDGGLTFTMAGRSSDLSAGDVVYLAPGERHAVLARTACRFSLVMVEPGAAG</sequence>
<dbReference type="EMBL" id="JAURUR010000001">
    <property type="protein sequence ID" value="MDP9763092.1"/>
    <property type="molecule type" value="Genomic_DNA"/>
</dbReference>
<evidence type="ECO:0000313" key="2">
    <source>
        <dbReference type="EMBL" id="MDP9763092.1"/>
    </source>
</evidence>
<dbReference type="InterPro" id="IPR014710">
    <property type="entry name" value="RmlC-like_jellyroll"/>
</dbReference>
<reference evidence="2 3" key="1">
    <citation type="submission" date="2023-07" db="EMBL/GenBank/DDBJ databases">
        <title>Genomic Encyclopedia of Type Strains, Phase IV (KMG-IV): sequencing the most valuable type-strain genomes for metagenomic binning, comparative biology and taxonomic classification.</title>
        <authorList>
            <person name="Goeker M."/>
        </authorList>
    </citation>
    <scope>NUCLEOTIDE SEQUENCE [LARGE SCALE GENOMIC DNA]</scope>
    <source>
        <strain evidence="2 3">NIO-1023</strain>
    </source>
</reference>
<dbReference type="InterPro" id="IPR011051">
    <property type="entry name" value="RmlC_Cupin_sf"/>
</dbReference>
<evidence type="ECO:0000259" key="1">
    <source>
        <dbReference type="Pfam" id="PF07883"/>
    </source>
</evidence>
<protein>
    <submittedName>
        <fullName evidence="2">Quercetin dioxygenase-like cupin family protein</fullName>
    </submittedName>
</protein>
<dbReference type="Proteomes" id="UP001232163">
    <property type="component" value="Unassembled WGS sequence"/>
</dbReference>
<feature type="domain" description="Cupin type-2" evidence="1">
    <location>
        <begin position="44"/>
        <end position="104"/>
    </location>
</feature>
<proteinExistence type="predicted"/>
<organism evidence="2 3">
    <name type="scientific">Deinococcus enclensis</name>
    <dbReference type="NCBI Taxonomy" id="1049582"/>
    <lineage>
        <taxon>Bacteria</taxon>
        <taxon>Thermotogati</taxon>
        <taxon>Deinococcota</taxon>
        <taxon>Deinococci</taxon>
        <taxon>Deinococcales</taxon>
        <taxon>Deinococcaceae</taxon>
        <taxon>Deinococcus</taxon>
    </lineage>
</organism>
<dbReference type="PANTHER" id="PTHR37694:SF1">
    <property type="entry name" value="SLR8022 PROTEIN"/>
    <property type="match status" value="1"/>
</dbReference>
<dbReference type="RefSeq" id="WP_307463845.1">
    <property type="nucleotide sequence ID" value="NZ_JAURUR010000001.1"/>
</dbReference>
<comment type="caution">
    <text evidence="2">The sequence shown here is derived from an EMBL/GenBank/DDBJ whole genome shotgun (WGS) entry which is preliminary data.</text>
</comment>
<dbReference type="Gene3D" id="2.60.120.10">
    <property type="entry name" value="Jelly Rolls"/>
    <property type="match status" value="1"/>
</dbReference>
<keyword evidence="3" id="KW-1185">Reference proteome</keyword>
<dbReference type="PANTHER" id="PTHR37694">
    <property type="entry name" value="SLR8022 PROTEIN"/>
    <property type="match status" value="1"/>
</dbReference>
<dbReference type="CDD" id="cd02230">
    <property type="entry name" value="cupin_HP0902-like"/>
    <property type="match status" value="1"/>
</dbReference>
<name>A0ABT9M966_9DEIO</name>
<gene>
    <name evidence="2" type="ORF">QO006_000505</name>
</gene>
<accession>A0ABT9M966</accession>
<dbReference type="Pfam" id="PF07883">
    <property type="entry name" value="Cupin_2"/>
    <property type="match status" value="1"/>
</dbReference>
<dbReference type="SUPFAM" id="SSF51182">
    <property type="entry name" value="RmlC-like cupins"/>
    <property type="match status" value="1"/>
</dbReference>